<reference evidence="7 8" key="1">
    <citation type="submission" date="2017-02" db="EMBL/GenBank/DDBJ databases">
        <title>Genome sequence of the nitrite-oxidizing bacterium Nitrobacter vulgaris strain Ab1.</title>
        <authorList>
            <person name="Mellbye B.L."/>
            <person name="Davis E.W."/>
            <person name="Spieck E."/>
            <person name="Chang J.H."/>
            <person name="Bottomley P.J."/>
            <person name="Sayavedra-Soto L.A."/>
        </authorList>
    </citation>
    <scope>NUCLEOTIDE SEQUENCE [LARGE SCALE GENOMIC DNA]</scope>
    <source>
        <strain evidence="7 8">Ab1</strain>
    </source>
</reference>
<proteinExistence type="predicted"/>
<dbReference type="PANTHER" id="PTHR30471">
    <property type="entry name" value="DNA REPAIR PROTEIN RADC"/>
    <property type="match status" value="1"/>
</dbReference>
<accession>A0A1V4I321</accession>
<dbReference type="InterPro" id="IPR020891">
    <property type="entry name" value="UPF0758_CS"/>
</dbReference>
<dbReference type="GO" id="GO:0006508">
    <property type="term" value="P:proteolysis"/>
    <property type="evidence" value="ECO:0007669"/>
    <property type="project" value="UniProtKB-KW"/>
</dbReference>
<evidence type="ECO:0000259" key="6">
    <source>
        <dbReference type="PROSITE" id="PS50249"/>
    </source>
</evidence>
<dbReference type="EMBL" id="MWPQ01000004">
    <property type="protein sequence ID" value="OPH84495.1"/>
    <property type="molecule type" value="Genomic_DNA"/>
</dbReference>
<evidence type="ECO:0000256" key="4">
    <source>
        <dbReference type="ARBA" id="ARBA00022833"/>
    </source>
</evidence>
<dbReference type="PANTHER" id="PTHR30471:SF3">
    <property type="entry name" value="UPF0758 PROTEIN YEES-RELATED"/>
    <property type="match status" value="1"/>
</dbReference>
<dbReference type="OrthoDB" id="9804482at2"/>
<dbReference type="Gene3D" id="3.40.140.10">
    <property type="entry name" value="Cytidine Deaminase, domain 2"/>
    <property type="match status" value="1"/>
</dbReference>
<dbReference type="AlphaFoldDB" id="A0A1V4I321"/>
<dbReference type="STRING" id="29421.B2M20_01810"/>
<dbReference type="InterPro" id="IPR001405">
    <property type="entry name" value="UPF0758"/>
</dbReference>
<sequence>MVHNHPSGDPTPSQADIQMTKSIIDISSPLGISVHDHIIVGKNGHASLKGLRLI</sequence>
<keyword evidence="1" id="KW-0645">Protease</keyword>
<dbReference type="InterPro" id="IPR025657">
    <property type="entry name" value="RadC_JAB"/>
</dbReference>
<keyword evidence="3" id="KW-0378">Hydrolase</keyword>
<dbReference type="Proteomes" id="UP000189940">
    <property type="component" value="Unassembled WGS sequence"/>
</dbReference>
<keyword evidence="5" id="KW-0482">Metalloprotease</keyword>
<keyword evidence="2" id="KW-0479">Metal-binding</keyword>
<dbReference type="PROSITE" id="PS50249">
    <property type="entry name" value="MPN"/>
    <property type="match status" value="1"/>
</dbReference>
<name>A0A1V4I321_NITVU</name>
<protein>
    <submittedName>
        <fullName evidence="7">DNA repair protein</fullName>
    </submittedName>
</protein>
<evidence type="ECO:0000256" key="3">
    <source>
        <dbReference type="ARBA" id="ARBA00022801"/>
    </source>
</evidence>
<evidence type="ECO:0000256" key="5">
    <source>
        <dbReference type="ARBA" id="ARBA00023049"/>
    </source>
</evidence>
<comment type="caution">
    <text evidence="7">The sequence shown here is derived from an EMBL/GenBank/DDBJ whole genome shotgun (WGS) entry which is preliminary data.</text>
</comment>
<dbReference type="Pfam" id="PF04002">
    <property type="entry name" value="RadC"/>
    <property type="match status" value="1"/>
</dbReference>
<gene>
    <name evidence="7" type="ORF">B2M20_01810</name>
</gene>
<dbReference type="PROSITE" id="PS01302">
    <property type="entry name" value="UPF0758"/>
    <property type="match status" value="1"/>
</dbReference>
<dbReference type="GO" id="GO:0008237">
    <property type="term" value="F:metallopeptidase activity"/>
    <property type="evidence" value="ECO:0007669"/>
    <property type="project" value="UniProtKB-KW"/>
</dbReference>
<evidence type="ECO:0000256" key="1">
    <source>
        <dbReference type="ARBA" id="ARBA00022670"/>
    </source>
</evidence>
<evidence type="ECO:0000313" key="7">
    <source>
        <dbReference type="EMBL" id="OPH84495.1"/>
    </source>
</evidence>
<organism evidence="7 8">
    <name type="scientific">Nitrobacter vulgaris</name>
    <dbReference type="NCBI Taxonomy" id="29421"/>
    <lineage>
        <taxon>Bacteria</taxon>
        <taxon>Pseudomonadati</taxon>
        <taxon>Pseudomonadota</taxon>
        <taxon>Alphaproteobacteria</taxon>
        <taxon>Hyphomicrobiales</taxon>
        <taxon>Nitrobacteraceae</taxon>
        <taxon>Nitrobacter</taxon>
    </lineage>
</organism>
<keyword evidence="8" id="KW-1185">Reference proteome</keyword>
<evidence type="ECO:0000256" key="2">
    <source>
        <dbReference type="ARBA" id="ARBA00022723"/>
    </source>
</evidence>
<keyword evidence="4" id="KW-0862">Zinc</keyword>
<dbReference type="GO" id="GO:0046872">
    <property type="term" value="F:metal ion binding"/>
    <property type="evidence" value="ECO:0007669"/>
    <property type="project" value="UniProtKB-KW"/>
</dbReference>
<evidence type="ECO:0000313" key="8">
    <source>
        <dbReference type="Proteomes" id="UP000189940"/>
    </source>
</evidence>
<feature type="domain" description="MPN" evidence="6">
    <location>
        <begin position="1"/>
        <end position="54"/>
    </location>
</feature>
<dbReference type="InterPro" id="IPR037518">
    <property type="entry name" value="MPN"/>
</dbReference>